<dbReference type="PRINTS" id="PR00598">
    <property type="entry name" value="HTHMARR"/>
</dbReference>
<accession>A0AB36JR75</accession>
<dbReference type="Pfam" id="PF01047">
    <property type="entry name" value="MarR"/>
    <property type="match status" value="1"/>
</dbReference>
<evidence type="ECO:0000313" key="5">
    <source>
        <dbReference type="EMBL" id="ONK28597.1"/>
    </source>
</evidence>
<dbReference type="SUPFAM" id="SSF46785">
    <property type="entry name" value="Winged helix' DNA-binding domain"/>
    <property type="match status" value="1"/>
</dbReference>
<dbReference type="InterPro" id="IPR000835">
    <property type="entry name" value="HTH_MarR-typ"/>
</dbReference>
<evidence type="ECO:0000313" key="7">
    <source>
        <dbReference type="Proteomes" id="UP000188600"/>
    </source>
</evidence>
<dbReference type="EMBL" id="MSPR01000004">
    <property type="protein sequence ID" value="ONK30282.1"/>
    <property type="molecule type" value="Genomic_DNA"/>
</dbReference>
<dbReference type="CDD" id="cd00090">
    <property type="entry name" value="HTH_ARSR"/>
    <property type="match status" value="1"/>
</dbReference>
<gene>
    <name evidence="6" type="ORF">BVE84_03300</name>
    <name evidence="5" type="ORF">BVE86_02580</name>
</gene>
<sequence length="144" mass="16919">MIAIDHLLYQLHITDQTMTQLFEKRLGISLTRYELLQFLLEFAPCNQIRVQEVLKIDQAALTRHFKILEENGYITRKRNPKNQREIMVELTDFAREQLIISPPQHHRLVKEQMEGILSPEESVILRDLLEKLISGLETIAIDND</sequence>
<organism evidence="5 7">
    <name type="scientific">Streptococcus azizii</name>
    <dbReference type="NCBI Taxonomy" id="1579424"/>
    <lineage>
        <taxon>Bacteria</taxon>
        <taxon>Bacillati</taxon>
        <taxon>Bacillota</taxon>
        <taxon>Bacilli</taxon>
        <taxon>Lactobacillales</taxon>
        <taxon>Streptococcaceae</taxon>
        <taxon>Streptococcus</taxon>
    </lineage>
</organism>
<dbReference type="InterPro" id="IPR036390">
    <property type="entry name" value="WH_DNA-bd_sf"/>
</dbReference>
<dbReference type="InterPro" id="IPR039422">
    <property type="entry name" value="MarR/SlyA-like"/>
</dbReference>
<dbReference type="Proteomes" id="UP000188946">
    <property type="component" value="Unassembled WGS sequence"/>
</dbReference>
<protein>
    <submittedName>
        <fullName evidence="5">Transcriptional regulator</fullName>
    </submittedName>
</protein>
<keyword evidence="8" id="KW-1185">Reference proteome</keyword>
<keyword evidence="3" id="KW-0804">Transcription</keyword>
<dbReference type="InterPro" id="IPR023187">
    <property type="entry name" value="Tscrpt_reg_MarR-type_CS"/>
</dbReference>
<dbReference type="RefSeq" id="WP_076995669.1">
    <property type="nucleotide sequence ID" value="NZ_MSPR01000004.1"/>
</dbReference>
<dbReference type="AlphaFoldDB" id="A0AB36JR75"/>
<keyword evidence="1" id="KW-0805">Transcription regulation</keyword>
<dbReference type="Gene3D" id="1.10.10.10">
    <property type="entry name" value="Winged helix-like DNA-binding domain superfamily/Winged helix DNA-binding domain"/>
    <property type="match status" value="1"/>
</dbReference>
<dbReference type="PROSITE" id="PS01117">
    <property type="entry name" value="HTH_MARR_1"/>
    <property type="match status" value="1"/>
</dbReference>
<evidence type="ECO:0000259" key="4">
    <source>
        <dbReference type="PROSITE" id="PS50995"/>
    </source>
</evidence>
<comment type="caution">
    <text evidence="5">The sequence shown here is derived from an EMBL/GenBank/DDBJ whole genome shotgun (WGS) entry which is preliminary data.</text>
</comment>
<evidence type="ECO:0000313" key="6">
    <source>
        <dbReference type="EMBL" id="ONK30282.1"/>
    </source>
</evidence>
<keyword evidence="2" id="KW-0238">DNA-binding</keyword>
<dbReference type="EMBL" id="MSPT01000004">
    <property type="protein sequence ID" value="ONK28597.1"/>
    <property type="molecule type" value="Genomic_DNA"/>
</dbReference>
<dbReference type="InterPro" id="IPR036388">
    <property type="entry name" value="WH-like_DNA-bd_sf"/>
</dbReference>
<evidence type="ECO:0000313" key="8">
    <source>
        <dbReference type="Proteomes" id="UP000188946"/>
    </source>
</evidence>
<dbReference type="PANTHER" id="PTHR33164:SF99">
    <property type="entry name" value="MARR FAMILY REGULATORY PROTEIN"/>
    <property type="match status" value="1"/>
</dbReference>
<proteinExistence type="predicted"/>
<dbReference type="Proteomes" id="UP000188600">
    <property type="component" value="Unassembled WGS sequence"/>
</dbReference>
<evidence type="ECO:0000256" key="1">
    <source>
        <dbReference type="ARBA" id="ARBA00023015"/>
    </source>
</evidence>
<name>A0AB36JR75_9STRE</name>
<dbReference type="GO" id="GO:0003700">
    <property type="term" value="F:DNA-binding transcription factor activity"/>
    <property type="evidence" value="ECO:0007669"/>
    <property type="project" value="InterPro"/>
</dbReference>
<evidence type="ECO:0000256" key="2">
    <source>
        <dbReference type="ARBA" id="ARBA00023125"/>
    </source>
</evidence>
<dbReference type="SMART" id="SM00347">
    <property type="entry name" value="HTH_MARR"/>
    <property type="match status" value="1"/>
</dbReference>
<dbReference type="GO" id="GO:0003677">
    <property type="term" value="F:DNA binding"/>
    <property type="evidence" value="ECO:0007669"/>
    <property type="project" value="UniProtKB-KW"/>
</dbReference>
<reference evidence="7 8" key="1">
    <citation type="submission" date="2016-12" db="EMBL/GenBank/DDBJ databases">
        <authorList>
            <person name="Gulvik C.A."/>
        </authorList>
    </citation>
    <scope>NUCLEOTIDE SEQUENCE [LARGE SCALE GENOMIC DNA]</scope>
    <source>
        <strain evidence="6 8">12-5202</strain>
        <strain evidence="5 7">12-5291</strain>
    </source>
</reference>
<dbReference type="PANTHER" id="PTHR33164">
    <property type="entry name" value="TRANSCRIPTIONAL REGULATOR, MARR FAMILY"/>
    <property type="match status" value="1"/>
</dbReference>
<dbReference type="GO" id="GO:0006950">
    <property type="term" value="P:response to stress"/>
    <property type="evidence" value="ECO:0007669"/>
    <property type="project" value="TreeGrafter"/>
</dbReference>
<feature type="domain" description="HTH marR-type" evidence="4">
    <location>
        <begin position="1"/>
        <end position="134"/>
    </location>
</feature>
<evidence type="ECO:0000256" key="3">
    <source>
        <dbReference type="ARBA" id="ARBA00023163"/>
    </source>
</evidence>
<dbReference type="InterPro" id="IPR011991">
    <property type="entry name" value="ArsR-like_HTH"/>
</dbReference>
<dbReference type="PROSITE" id="PS50995">
    <property type="entry name" value="HTH_MARR_2"/>
    <property type="match status" value="1"/>
</dbReference>